<dbReference type="RefSeq" id="WP_065685467.1">
    <property type="nucleotide sequence ID" value="NZ_JACBIV010000052.1"/>
</dbReference>
<keyword evidence="1" id="KW-1133">Transmembrane helix</keyword>
<comment type="caution">
    <text evidence="2">The sequence shown here is derived from an EMBL/GenBank/DDBJ whole genome shotgun (WGS) entry which is preliminary data.</text>
</comment>
<keyword evidence="1" id="KW-0472">Membrane</keyword>
<name>A0AAW3WXL0_SERFO</name>
<dbReference type="EMBL" id="JACNYO010000040">
    <property type="protein sequence ID" value="MBC3215324.1"/>
    <property type="molecule type" value="Genomic_DNA"/>
</dbReference>
<evidence type="ECO:0000256" key="1">
    <source>
        <dbReference type="SAM" id="Phobius"/>
    </source>
</evidence>
<gene>
    <name evidence="2" type="ORF">H8J20_24640</name>
</gene>
<feature type="transmembrane region" description="Helical" evidence="1">
    <location>
        <begin position="95"/>
        <end position="115"/>
    </location>
</feature>
<sequence length="121" mass="13422">MKGSHTISDFYNALAKKLESPHRPQASVLALTFNDAKRLKEHDDGQRISLGAVLRRFSSADECQLITSGERAGNLPQGLRHAASLHRLKEHVNHLLLRQALFIMVLLVILAALAFQLCTSI</sequence>
<reference evidence="2" key="1">
    <citation type="submission" date="2020-08" db="EMBL/GenBank/DDBJ databases">
        <title>Food and environmental bacterial isolates.</title>
        <authorList>
            <person name="Richter L."/>
            <person name="Du Plessis E.M."/>
            <person name="Duvenage S."/>
            <person name="Allam M."/>
            <person name="Korsten L."/>
        </authorList>
    </citation>
    <scope>NUCLEOTIDE SEQUENCE</scope>
    <source>
        <strain evidence="2">UPMP2127</strain>
    </source>
</reference>
<accession>A0AAW3WXL0</accession>
<dbReference type="InterPro" id="IPR042094">
    <property type="entry name" value="T2SS_GspF_sf"/>
</dbReference>
<dbReference type="AlphaFoldDB" id="A0AAW3WXL0"/>
<evidence type="ECO:0000313" key="3">
    <source>
        <dbReference type="Proteomes" id="UP000659084"/>
    </source>
</evidence>
<keyword evidence="1" id="KW-0812">Transmembrane</keyword>
<proteinExistence type="predicted"/>
<evidence type="ECO:0000313" key="2">
    <source>
        <dbReference type="EMBL" id="MBC3215324.1"/>
    </source>
</evidence>
<dbReference type="Gene3D" id="1.20.81.30">
    <property type="entry name" value="Type II secretion system (T2SS), domain F"/>
    <property type="match status" value="1"/>
</dbReference>
<dbReference type="Proteomes" id="UP000659084">
    <property type="component" value="Unassembled WGS sequence"/>
</dbReference>
<organism evidence="2 3">
    <name type="scientific">Serratia fonticola</name>
    <dbReference type="NCBI Taxonomy" id="47917"/>
    <lineage>
        <taxon>Bacteria</taxon>
        <taxon>Pseudomonadati</taxon>
        <taxon>Pseudomonadota</taxon>
        <taxon>Gammaproteobacteria</taxon>
        <taxon>Enterobacterales</taxon>
        <taxon>Yersiniaceae</taxon>
        <taxon>Serratia</taxon>
    </lineage>
</organism>
<protein>
    <submittedName>
        <fullName evidence="2">Uncharacterized protein</fullName>
    </submittedName>
</protein>